<dbReference type="PATRIC" id="fig|35818.11.peg.452"/>
<evidence type="ECO:0000313" key="1">
    <source>
        <dbReference type="EMBL" id="KPH56249.1"/>
    </source>
</evidence>
<dbReference type="InterPro" id="IPR038765">
    <property type="entry name" value="Papain-like_cys_pep_sf"/>
</dbReference>
<accession>A0A0N0LUC9</accession>
<sequence>MSQRGIPKELALSLYLSDFIHKSKPYTPRNLQENVSFTNLIEYFIKLKYAHCGQKPYALKMLLKEFDISSRVISYSDLFGWTHGFLQVEIKNKWQILDPTFNVYFNIGVEDIIQNPYCERKILSLWSNEFYVDKSNFYENFIKTQIDEKAHTTFKYCREWFMFMGFYAFVPPILYFHENIEGKAIELYDIRKDRRYSFF</sequence>
<comment type="caution">
    <text evidence="1">The sequence shown here is derived from an EMBL/GenBank/DDBJ whole genome shotgun (WGS) entry which is preliminary data.</text>
</comment>
<dbReference type="SUPFAM" id="SSF54001">
    <property type="entry name" value="Cysteine proteinases"/>
    <property type="match status" value="1"/>
</dbReference>
<protein>
    <recommendedName>
        <fullName evidence="3">Transglutaminase-like domain-containing protein</fullName>
    </recommendedName>
</protein>
<organism evidence="1 2">
    <name type="scientific">Helicobacter pullorum</name>
    <dbReference type="NCBI Taxonomy" id="35818"/>
    <lineage>
        <taxon>Bacteria</taxon>
        <taxon>Pseudomonadati</taxon>
        <taxon>Campylobacterota</taxon>
        <taxon>Epsilonproteobacteria</taxon>
        <taxon>Campylobacterales</taxon>
        <taxon>Helicobacteraceae</taxon>
        <taxon>Helicobacter</taxon>
    </lineage>
</organism>
<evidence type="ECO:0000313" key="2">
    <source>
        <dbReference type="Proteomes" id="UP000037997"/>
    </source>
</evidence>
<dbReference type="EMBL" id="JNOC01000016">
    <property type="protein sequence ID" value="KPH56249.1"/>
    <property type="molecule type" value="Genomic_DNA"/>
</dbReference>
<name>A0A0N0LUC9_9HELI</name>
<dbReference type="Proteomes" id="UP000037997">
    <property type="component" value="Unassembled WGS sequence"/>
</dbReference>
<gene>
    <name evidence="1" type="ORF">HPU229334_02315</name>
</gene>
<reference evidence="1 2" key="1">
    <citation type="submission" date="2014-06" db="EMBL/GenBank/DDBJ databases">
        <title>Helicobacter pullorum isolates in fresh chicken meat - phenotypic and genotypic features.</title>
        <authorList>
            <person name="Borges V."/>
            <person name="Santos A."/>
            <person name="Correia C.B."/>
            <person name="Saraiva M."/>
            <person name="Menard A."/>
            <person name="Vieira L."/>
            <person name="Sampaio D.A."/>
            <person name="Gomes J.P."/>
            <person name="Oleastro M."/>
        </authorList>
    </citation>
    <scope>NUCLEOTIDE SEQUENCE [LARGE SCALE GENOMIC DNA]</scope>
    <source>
        <strain evidence="1 2">229334/12</strain>
    </source>
</reference>
<dbReference type="RefSeq" id="WP_054197606.1">
    <property type="nucleotide sequence ID" value="NZ_JNOC01000016.1"/>
</dbReference>
<proteinExistence type="predicted"/>
<evidence type="ECO:0008006" key="3">
    <source>
        <dbReference type="Google" id="ProtNLM"/>
    </source>
</evidence>
<dbReference type="AlphaFoldDB" id="A0A0N0LUC9"/>